<sequence>MTTANPSGNTMRALLVRETGWPNGMQVTEVPRPQAQALDADSVLVRVRAAGLNFADTLSIGGSYQEKQALPFVPGAELCGQVVAVGAGVQGLTAGERVMGQVGAGAYAEWAVMHQHRLARVPTAMPDDEAAGFYIPYGTALCALRERGRLAPGETLLVLGAAGAVGLAAVQVGKALGARVIGVSRSESKRGAVMQAGADAFVAWSAGDLKRALQQADVGAGVDVVLDMVGGDATAAAMRCLQFEGRLVVVGFTSGQAPTLRANHILVKNIDIVGCYWGPYQQLRPAQTRQSFQTLFDWYRQGRLNPAIADTVPLEGVAHALEQLACGAYAGKVVATLPIPSGVTE</sequence>
<dbReference type="InterPro" id="IPR036291">
    <property type="entry name" value="NAD(P)-bd_dom_sf"/>
</dbReference>
<dbReference type="AlphaFoldDB" id="A0A398CHI8"/>
<dbReference type="Pfam" id="PF00107">
    <property type="entry name" value="ADH_zinc_N"/>
    <property type="match status" value="1"/>
</dbReference>
<dbReference type="Pfam" id="PF08240">
    <property type="entry name" value="ADH_N"/>
    <property type="match status" value="1"/>
</dbReference>
<dbReference type="Gene3D" id="3.90.180.10">
    <property type="entry name" value="Medium-chain alcohol dehydrogenases, catalytic domain"/>
    <property type="match status" value="1"/>
</dbReference>
<dbReference type="EMBL" id="QXJC01000001">
    <property type="protein sequence ID" value="RID99226.1"/>
    <property type="molecule type" value="Genomic_DNA"/>
</dbReference>
<organism evidence="2 3">
    <name type="scientific">Simplicispira hankyongi</name>
    <dbReference type="NCBI Taxonomy" id="2315688"/>
    <lineage>
        <taxon>Bacteria</taxon>
        <taxon>Pseudomonadati</taxon>
        <taxon>Pseudomonadota</taxon>
        <taxon>Betaproteobacteria</taxon>
        <taxon>Burkholderiales</taxon>
        <taxon>Comamonadaceae</taxon>
        <taxon>Simplicispira</taxon>
    </lineage>
</organism>
<dbReference type="SMART" id="SM00829">
    <property type="entry name" value="PKS_ER"/>
    <property type="match status" value="1"/>
</dbReference>
<dbReference type="SUPFAM" id="SSF51735">
    <property type="entry name" value="NAD(P)-binding Rossmann-fold domains"/>
    <property type="match status" value="1"/>
</dbReference>
<accession>A0A398CHI8</accession>
<protein>
    <submittedName>
        <fullName evidence="2">NADPH:quinone oxidoreductase family protein</fullName>
    </submittedName>
</protein>
<dbReference type="InterPro" id="IPR020843">
    <property type="entry name" value="ER"/>
</dbReference>
<dbReference type="PANTHER" id="PTHR43677">
    <property type="entry name" value="SHORT-CHAIN DEHYDROGENASE/REDUCTASE"/>
    <property type="match status" value="1"/>
</dbReference>
<dbReference type="CDD" id="cd08241">
    <property type="entry name" value="QOR1"/>
    <property type="match status" value="1"/>
</dbReference>
<dbReference type="OrthoDB" id="4190732at2"/>
<dbReference type="InterPro" id="IPR011032">
    <property type="entry name" value="GroES-like_sf"/>
</dbReference>
<dbReference type="InterPro" id="IPR013149">
    <property type="entry name" value="ADH-like_C"/>
</dbReference>
<dbReference type="SUPFAM" id="SSF50129">
    <property type="entry name" value="GroES-like"/>
    <property type="match status" value="1"/>
</dbReference>
<evidence type="ECO:0000259" key="1">
    <source>
        <dbReference type="SMART" id="SM00829"/>
    </source>
</evidence>
<dbReference type="Gene3D" id="3.40.50.720">
    <property type="entry name" value="NAD(P)-binding Rossmann-like Domain"/>
    <property type="match status" value="1"/>
</dbReference>
<dbReference type="Proteomes" id="UP000266302">
    <property type="component" value="Unassembled WGS sequence"/>
</dbReference>
<feature type="domain" description="Enoyl reductase (ER)" evidence="1">
    <location>
        <begin position="20"/>
        <end position="335"/>
    </location>
</feature>
<dbReference type="InterPro" id="IPR013154">
    <property type="entry name" value="ADH-like_N"/>
</dbReference>
<evidence type="ECO:0000313" key="2">
    <source>
        <dbReference type="EMBL" id="RID99226.1"/>
    </source>
</evidence>
<dbReference type="RefSeq" id="WP_119107677.1">
    <property type="nucleotide sequence ID" value="NZ_QXJC01000001.1"/>
</dbReference>
<dbReference type="GO" id="GO:0016491">
    <property type="term" value="F:oxidoreductase activity"/>
    <property type="evidence" value="ECO:0007669"/>
    <property type="project" value="InterPro"/>
</dbReference>
<proteinExistence type="predicted"/>
<dbReference type="InterPro" id="IPR051397">
    <property type="entry name" value="Zn-ADH-like_protein"/>
</dbReference>
<comment type="caution">
    <text evidence="2">The sequence shown here is derived from an EMBL/GenBank/DDBJ whole genome shotgun (WGS) entry which is preliminary data.</text>
</comment>
<dbReference type="PANTHER" id="PTHR43677:SF4">
    <property type="entry name" value="QUINONE OXIDOREDUCTASE-LIKE PROTEIN 2"/>
    <property type="match status" value="1"/>
</dbReference>
<reference evidence="2 3" key="1">
    <citation type="submission" date="2018-09" db="EMBL/GenBank/DDBJ databases">
        <title>Draft genome of Simplicispira sp. NY-02.</title>
        <authorList>
            <person name="Im W.T."/>
        </authorList>
    </citation>
    <scope>NUCLEOTIDE SEQUENCE [LARGE SCALE GENOMIC DNA]</scope>
    <source>
        <strain evidence="2 3">NY-02</strain>
    </source>
</reference>
<gene>
    <name evidence="2" type="ORF">D3F03_01950</name>
</gene>
<evidence type="ECO:0000313" key="3">
    <source>
        <dbReference type="Proteomes" id="UP000266302"/>
    </source>
</evidence>
<keyword evidence="3" id="KW-1185">Reference proteome</keyword>
<name>A0A398CHI8_9BURK</name>